<keyword evidence="6 9" id="KW-0408">Iron</keyword>
<dbReference type="InterPro" id="IPR000808">
    <property type="entry name" value="Mrp-like_CS"/>
</dbReference>
<dbReference type="InterPro" id="IPR034904">
    <property type="entry name" value="FSCA_dom_sf"/>
</dbReference>
<keyword evidence="7 9" id="KW-0411">Iron-sulfur</keyword>
<dbReference type="Pfam" id="PF01883">
    <property type="entry name" value="FeS_assembly_P"/>
    <property type="match status" value="1"/>
</dbReference>
<feature type="domain" description="MIP18 family-like" evidence="10">
    <location>
        <begin position="9"/>
        <end position="76"/>
    </location>
</feature>
<dbReference type="HAMAP" id="MF_02040">
    <property type="entry name" value="Mrp_NBP35"/>
    <property type="match status" value="1"/>
</dbReference>
<reference evidence="11 12" key="1">
    <citation type="submission" date="2016-12" db="EMBL/GenBank/DDBJ databases">
        <title>Comparative genomics of Bartonella apis.</title>
        <authorList>
            <person name="Engel P."/>
        </authorList>
    </citation>
    <scope>NUCLEOTIDE SEQUENCE [LARGE SCALE GENOMIC DNA]</scope>
    <source>
        <strain evidence="11 12">PEB0149</strain>
    </source>
</reference>
<evidence type="ECO:0000313" key="11">
    <source>
        <dbReference type="EMBL" id="OLY43887.1"/>
    </source>
</evidence>
<evidence type="ECO:0000256" key="9">
    <source>
        <dbReference type="HAMAP-Rule" id="MF_02040"/>
    </source>
</evidence>
<dbReference type="GeneID" id="92991993"/>
<evidence type="ECO:0000256" key="3">
    <source>
        <dbReference type="ARBA" id="ARBA00022723"/>
    </source>
</evidence>
<comment type="caution">
    <text evidence="11">The sequence shown here is derived from an EMBL/GenBank/DDBJ whole genome shotgun (WGS) entry which is preliminary data.</text>
</comment>
<comment type="similarity">
    <text evidence="2">In the C-terminal section; belongs to the Mrp/NBP35 ATP-binding proteins family.</text>
</comment>
<evidence type="ECO:0000256" key="5">
    <source>
        <dbReference type="ARBA" id="ARBA00022840"/>
    </source>
</evidence>
<dbReference type="Gene3D" id="3.40.50.300">
    <property type="entry name" value="P-loop containing nucleotide triphosphate hydrolases"/>
    <property type="match status" value="1"/>
</dbReference>
<dbReference type="SUPFAM" id="SSF117916">
    <property type="entry name" value="Fe-S cluster assembly (FSCA) domain-like"/>
    <property type="match status" value="1"/>
</dbReference>
<comment type="subunit">
    <text evidence="9">Homodimer.</text>
</comment>
<dbReference type="InterPro" id="IPR033756">
    <property type="entry name" value="YlxH/NBP35"/>
</dbReference>
<dbReference type="Gene3D" id="3.30.300.130">
    <property type="entry name" value="Fe-S cluster assembly (FSCA)"/>
    <property type="match status" value="1"/>
</dbReference>
<keyword evidence="9" id="KW-0378">Hydrolase</keyword>
<keyword evidence="3 9" id="KW-0479">Metal-binding</keyword>
<organism evidence="11 12">
    <name type="scientific">Bartonella apis</name>
    <dbReference type="NCBI Taxonomy" id="1686310"/>
    <lineage>
        <taxon>Bacteria</taxon>
        <taxon>Pseudomonadati</taxon>
        <taxon>Pseudomonadota</taxon>
        <taxon>Alphaproteobacteria</taxon>
        <taxon>Hyphomicrobiales</taxon>
        <taxon>Bartonellaceae</taxon>
        <taxon>Bartonella</taxon>
    </lineage>
</organism>
<dbReference type="SUPFAM" id="SSF52540">
    <property type="entry name" value="P-loop containing nucleoside triphosphate hydrolases"/>
    <property type="match status" value="1"/>
</dbReference>
<dbReference type="GO" id="GO:0051539">
    <property type="term" value="F:4 iron, 4 sulfur cluster binding"/>
    <property type="evidence" value="ECO:0007669"/>
    <property type="project" value="TreeGrafter"/>
</dbReference>
<sequence length="383" mass="41126">MRVSNITSDAVIDELRKVKGPDFESDIVSLGLVSEIFISDGKVFFSITVPDERAQELEPLRQAAQKVVEAMDGVKAAIVTLTAEKKGSANAGKTTTSDEPHKAPAKRIVVEPGHASPKIARASHGIGEKKPIEGVKHIIAVASGKGGVGKSTTAINLALALADRGFKTGLLDADIYGPSLPRLTGLINQRPRAVEGNKLETLEKFGLKLMSMGFLVDEDRPMVWRGPMVMSAVTQFLRDVLWGPLDVLVVDMPPGTGDAQLTLAQQVPMTGAVIVSTPQDLALVDARKGIEMFTKVGVPILGVIENMSYFIAPDTGKRYDIFGHGGARNEAHHRQVPFLGEIPLDPDVRALSDAGTPVFIEKPQSVFAKLYREIAEKLANNLS</sequence>
<evidence type="ECO:0000313" key="12">
    <source>
        <dbReference type="Proteomes" id="UP000187344"/>
    </source>
</evidence>
<dbReference type="InterPro" id="IPR027417">
    <property type="entry name" value="P-loop_NTPase"/>
</dbReference>
<comment type="similarity">
    <text evidence="8 9">Belongs to the Mrp/NBP35 ATP-binding proteins family.</text>
</comment>
<dbReference type="PANTHER" id="PTHR42961:SF2">
    <property type="entry name" value="IRON-SULFUR PROTEIN NUBPL"/>
    <property type="match status" value="1"/>
</dbReference>
<comment type="similarity">
    <text evidence="1">In the N-terminal section; belongs to the MIP18 family.</text>
</comment>
<dbReference type="EMBL" id="LXYT01000001">
    <property type="protein sequence ID" value="OLY43887.1"/>
    <property type="molecule type" value="Genomic_DNA"/>
</dbReference>
<keyword evidence="4 9" id="KW-0547">Nucleotide-binding</keyword>
<dbReference type="RefSeq" id="WP_075869052.1">
    <property type="nucleotide sequence ID" value="NZ_CAMKXQ010000008.1"/>
</dbReference>
<gene>
    <name evidence="11" type="ORF">PEB0149_013280</name>
</gene>
<dbReference type="InterPro" id="IPR002744">
    <property type="entry name" value="MIP18-like"/>
</dbReference>
<evidence type="ECO:0000259" key="10">
    <source>
        <dbReference type="Pfam" id="PF01883"/>
    </source>
</evidence>
<dbReference type="GO" id="GO:0005524">
    <property type="term" value="F:ATP binding"/>
    <property type="evidence" value="ECO:0007669"/>
    <property type="project" value="UniProtKB-UniRule"/>
</dbReference>
<dbReference type="InterPro" id="IPR019591">
    <property type="entry name" value="Mrp/NBP35_ATP-bd"/>
</dbReference>
<dbReference type="GO" id="GO:0140663">
    <property type="term" value="F:ATP-dependent FeS chaperone activity"/>
    <property type="evidence" value="ECO:0007669"/>
    <property type="project" value="InterPro"/>
</dbReference>
<evidence type="ECO:0000256" key="6">
    <source>
        <dbReference type="ARBA" id="ARBA00023004"/>
    </source>
</evidence>
<dbReference type="GO" id="GO:0016226">
    <property type="term" value="P:iron-sulfur cluster assembly"/>
    <property type="evidence" value="ECO:0007669"/>
    <property type="project" value="InterPro"/>
</dbReference>
<dbReference type="GO" id="GO:0046872">
    <property type="term" value="F:metal ion binding"/>
    <property type="evidence" value="ECO:0007669"/>
    <property type="project" value="UniProtKB-KW"/>
</dbReference>
<dbReference type="CDD" id="cd02037">
    <property type="entry name" value="Mrp_NBP35"/>
    <property type="match status" value="1"/>
</dbReference>
<accession>A0A1R0FA83</accession>
<feature type="binding site" evidence="9">
    <location>
        <begin position="144"/>
        <end position="151"/>
    </location>
    <ligand>
        <name>ATP</name>
        <dbReference type="ChEBI" id="CHEBI:30616"/>
    </ligand>
</feature>
<evidence type="ECO:0000256" key="7">
    <source>
        <dbReference type="ARBA" id="ARBA00023014"/>
    </source>
</evidence>
<dbReference type="PANTHER" id="PTHR42961">
    <property type="entry name" value="IRON-SULFUR PROTEIN NUBPL"/>
    <property type="match status" value="1"/>
</dbReference>
<dbReference type="PROSITE" id="PS01215">
    <property type="entry name" value="MRP"/>
    <property type="match status" value="1"/>
</dbReference>
<evidence type="ECO:0000256" key="8">
    <source>
        <dbReference type="ARBA" id="ARBA00024036"/>
    </source>
</evidence>
<dbReference type="Pfam" id="PF10609">
    <property type="entry name" value="ParA"/>
    <property type="match status" value="1"/>
</dbReference>
<keyword evidence="12" id="KW-1185">Reference proteome</keyword>
<keyword evidence="5 9" id="KW-0067">ATP-binding</keyword>
<dbReference type="InterPro" id="IPR044304">
    <property type="entry name" value="NUBPL-like"/>
</dbReference>
<dbReference type="GO" id="GO:0016887">
    <property type="term" value="F:ATP hydrolysis activity"/>
    <property type="evidence" value="ECO:0007669"/>
    <property type="project" value="UniProtKB-UniRule"/>
</dbReference>
<evidence type="ECO:0000256" key="2">
    <source>
        <dbReference type="ARBA" id="ARBA00008205"/>
    </source>
</evidence>
<dbReference type="AlphaFoldDB" id="A0A1R0FA83"/>
<comment type="function">
    <text evidence="9">Binds and transfers iron-sulfur (Fe-S) clusters to target apoproteins. Can hydrolyze ATP.</text>
</comment>
<proteinExistence type="inferred from homology"/>
<protein>
    <recommendedName>
        <fullName evidence="9">Iron-sulfur cluster carrier protein</fullName>
    </recommendedName>
</protein>
<dbReference type="FunFam" id="3.40.50.300:FF:000418">
    <property type="entry name" value="Iron-sulfur cluster carrier protein"/>
    <property type="match status" value="1"/>
</dbReference>
<dbReference type="Proteomes" id="UP000187344">
    <property type="component" value="Unassembled WGS sequence"/>
</dbReference>
<name>A0A1R0FA83_9HYPH</name>
<evidence type="ECO:0000256" key="1">
    <source>
        <dbReference type="ARBA" id="ARBA00007352"/>
    </source>
</evidence>
<evidence type="ECO:0000256" key="4">
    <source>
        <dbReference type="ARBA" id="ARBA00022741"/>
    </source>
</evidence>